<accession>A0A1R3H4V0</accession>
<organism evidence="1 2">
    <name type="scientific">Corchorus olitorius</name>
    <dbReference type="NCBI Taxonomy" id="93759"/>
    <lineage>
        <taxon>Eukaryota</taxon>
        <taxon>Viridiplantae</taxon>
        <taxon>Streptophyta</taxon>
        <taxon>Embryophyta</taxon>
        <taxon>Tracheophyta</taxon>
        <taxon>Spermatophyta</taxon>
        <taxon>Magnoliopsida</taxon>
        <taxon>eudicotyledons</taxon>
        <taxon>Gunneridae</taxon>
        <taxon>Pentapetalae</taxon>
        <taxon>rosids</taxon>
        <taxon>malvids</taxon>
        <taxon>Malvales</taxon>
        <taxon>Malvaceae</taxon>
        <taxon>Grewioideae</taxon>
        <taxon>Apeibeae</taxon>
        <taxon>Corchorus</taxon>
    </lineage>
</organism>
<evidence type="ECO:0000313" key="1">
    <source>
        <dbReference type="EMBL" id="OMO65364.1"/>
    </source>
</evidence>
<sequence length="138" mass="15216">MAYSSSFGPWSNSSVTIPIRQSPLFSPNYTLSFPNFNSRSIRTMAAAPDAVVGDWIPVLLSSPFGGDYKLVLSKFTDYISSLRELSLSVAYQAYQQHILSRKDSGNHGEEDLKNSGNSEDGGEDLNDLDLFHICLLFA</sequence>
<evidence type="ECO:0000313" key="2">
    <source>
        <dbReference type="Proteomes" id="UP000187203"/>
    </source>
</evidence>
<dbReference type="AlphaFoldDB" id="A0A1R3H4V0"/>
<gene>
    <name evidence="1" type="ORF">COLO4_31299</name>
</gene>
<dbReference type="EMBL" id="AWUE01020837">
    <property type="protein sequence ID" value="OMO65364.1"/>
    <property type="molecule type" value="Genomic_DNA"/>
</dbReference>
<protein>
    <submittedName>
        <fullName evidence="1">Uncharacterized protein</fullName>
    </submittedName>
</protein>
<keyword evidence="2" id="KW-1185">Reference proteome</keyword>
<dbReference type="Proteomes" id="UP000187203">
    <property type="component" value="Unassembled WGS sequence"/>
</dbReference>
<proteinExistence type="predicted"/>
<reference evidence="2" key="1">
    <citation type="submission" date="2013-09" db="EMBL/GenBank/DDBJ databases">
        <title>Corchorus olitorius genome sequencing.</title>
        <authorList>
            <person name="Alam M."/>
            <person name="Haque M.S."/>
            <person name="Islam M.S."/>
            <person name="Emdad E.M."/>
            <person name="Islam M.M."/>
            <person name="Ahmed B."/>
            <person name="Halim A."/>
            <person name="Hossen Q.M.M."/>
            <person name="Hossain M.Z."/>
            <person name="Ahmed R."/>
            <person name="Khan M.M."/>
            <person name="Islam R."/>
            <person name="Rashid M.M."/>
            <person name="Khan S.A."/>
            <person name="Rahman M.S."/>
            <person name="Alam M."/>
            <person name="Yahiya A.S."/>
            <person name="Khan M.S."/>
            <person name="Azam M.S."/>
            <person name="Haque T."/>
            <person name="Lashkar M.Z.H."/>
            <person name="Akhand A.I."/>
            <person name="Morshed G."/>
            <person name="Roy S."/>
            <person name="Uddin K.S."/>
            <person name="Rabeya T."/>
            <person name="Hossain A.S."/>
            <person name="Chowdhury A."/>
            <person name="Snigdha A.R."/>
            <person name="Mortoza M.S."/>
            <person name="Matin S.A."/>
            <person name="Hoque S.M.E."/>
            <person name="Islam M.K."/>
            <person name="Roy D.K."/>
            <person name="Haider R."/>
            <person name="Moosa M.M."/>
            <person name="Elias S.M."/>
            <person name="Hasan A.M."/>
            <person name="Jahan S."/>
            <person name="Shafiuddin M."/>
            <person name="Mahmood N."/>
            <person name="Shommy N.S."/>
        </authorList>
    </citation>
    <scope>NUCLEOTIDE SEQUENCE [LARGE SCALE GENOMIC DNA]</scope>
    <source>
        <strain evidence="2">cv. O-4</strain>
    </source>
</reference>
<comment type="caution">
    <text evidence="1">The sequence shown here is derived from an EMBL/GenBank/DDBJ whole genome shotgun (WGS) entry which is preliminary data.</text>
</comment>
<name>A0A1R3H4V0_9ROSI</name>